<dbReference type="OrthoDB" id="6305173at2"/>
<dbReference type="Proteomes" id="UP000449846">
    <property type="component" value="Unassembled WGS sequence"/>
</dbReference>
<name>A0A844HWA7_9RHOB</name>
<feature type="domain" description="Hedgehog/Intein (Hint)" evidence="2">
    <location>
        <begin position="198"/>
        <end position="344"/>
    </location>
</feature>
<dbReference type="EMBL" id="WMIG01000020">
    <property type="protein sequence ID" value="MTH61752.1"/>
    <property type="molecule type" value="Genomic_DNA"/>
</dbReference>
<dbReference type="InterPro" id="IPR036844">
    <property type="entry name" value="Hint_dom_sf"/>
</dbReference>
<gene>
    <name evidence="3" type="ORF">GL300_21340</name>
</gene>
<dbReference type="Gene3D" id="2.170.16.10">
    <property type="entry name" value="Hedgehog/Intein (Hint) domain"/>
    <property type="match status" value="1"/>
</dbReference>
<evidence type="ECO:0000313" key="4">
    <source>
        <dbReference type="Proteomes" id="UP000449846"/>
    </source>
</evidence>
<comment type="caution">
    <text evidence="3">The sequence shown here is derived from an EMBL/GenBank/DDBJ whole genome shotgun (WGS) entry which is preliminary data.</text>
</comment>
<dbReference type="Pfam" id="PF13403">
    <property type="entry name" value="Hint_2"/>
    <property type="match status" value="1"/>
</dbReference>
<keyword evidence="4" id="KW-1185">Reference proteome</keyword>
<accession>A0A844HWA7</accession>
<dbReference type="Gene3D" id="2.160.20.160">
    <property type="match status" value="1"/>
</dbReference>
<evidence type="ECO:0000313" key="3">
    <source>
        <dbReference type="EMBL" id="MTH61752.1"/>
    </source>
</evidence>
<evidence type="ECO:0000259" key="2">
    <source>
        <dbReference type="Pfam" id="PF13403"/>
    </source>
</evidence>
<proteinExistence type="predicted"/>
<sequence length="407" mass="42032">MNPSFSIGSGVDAGGVTINAGNAASSTVNAGDDSSLGSYNGSAEGPDNVSAGDNFNTAIDVNLGDGENSFTTGDNFNANGSDIDIIGGDDGNTVSLGDNSILDDVTTGAGDDSVDLGSGSSFGDILAGDGGDAVTVGDAATGGNVDLGEGDDALNLGDLGSGALGDISGGGGDDTLTTQTDPDDLGNSVTDIENVNVVCFARGTGIMTEHGECLVEDLSVGDMVLTADDWLCPIRWIGSRKLDAATLQQNPRLLPIRIAAGALGNGRPERDLLVSPQHRILARSRIAQRMFSATEVLVAAKHLLGMEGVSVDDTATEVEYFHFLFDKHQVVFANGTESESLHTGPQALLSMDEAARDEILGLFPELATPGIRESARKIPESGRRARQLVSRHTQQQQPLLATSTRRD</sequence>
<dbReference type="SUPFAM" id="SSF51294">
    <property type="entry name" value="Hedgehog/intein (Hint) domain"/>
    <property type="match status" value="1"/>
</dbReference>
<dbReference type="AlphaFoldDB" id="A0A844HWA7"/>
<feature type="compositionally biased region" description="Polar residues" evidence="1">
    <location>
        <begin position="390"/>
        <end position="407"/>
    </location>
</feature>
<protein>
    <submittedName>
        <fullName evidence="3">Calcium-binding protein</fullName>
    </submittedName>
</protein>
<dbReference type="InterPro" id="IPR028992">
    <property type="entry name" value="Hedgehog/Intein_dom"/>
</dbReference>
<feature type="region of interest" description="Disordered" evidence="1">
    <location>
        <begin position="376"/>
        <end position="407"/>
    </location>
</feature>
<organism evidence="3 4">
    <name type="scientific">Paracoccus litorisediminis</name>
    <dbReference type="NCBI Taxonomy" id="2006130"/>
    <lineage>
        <taxon>Bacteria</taxon>
        <taxon>Pseudomonadati</taxon>
        <taxon>Pseudomonadota</taxon>
        <taxon>Alphaproteobacteria</taxon>
        <taxon>Rhodobacterales</taxon>
        <taxon>Paracoccaceae</taxon>
        <taxon>Paracoccus</taxon>
    </lineage>
</organism>
<evidence type="ECO:0000256" key="1">
    <source>
        <dbReference type="SAM" id="MobiDB-lite"/>
    </source>
</evidence>
<reference evidence="3 4" key="1">
    <citation type="submission" date="2019-11" db="EMBL/GenBank/DDBJ databases">
        <authorList>
            <person name="Dong K."/>
        </authorList>
    </citation>
    <scope>NUCLEOTIDE SEQUENCE [LARGE SCALE GENOMIC DNA]</scope>
    <source>
        <strain evidence="3 4">NBRC 112902</strain>
    </source>
</reference>